<keyword evidence="3" id="KW-0648">Protein biosynthesis</keyword>
<evidence type="ECO:0000313" key="3">
    <source>
        <dbReference type="EMBL" id="KAK0301535.1"/>
    </source>
</evidence>
<keyword evidence="2" id="KW-0677">Repeat</keyword>
<dbReference type="GO" id="GO:0003743">
    <property type="term" value="F:translation initiation factor activity"/>
    <property type="evidence" value="ECO:0007669"/>
    <property type="project" value="UniProtKB-KW"/>
</dbReference>
<evidence type="ECO:0000256" key="2">
    <source>
        <dbReference type="ARBA" id="ARBA00022737"/>
    </source>
</evidence>
<proteinExistence type="predicted"/>
<name>A0AAN6F4Y4_9PEZI</name>
<comment type="caution">
    <text evidence="3">The sequence shown here is derived from an EMBL/GenBank/DDBJ whole genome shotgun (WGS) entry which is preliminary data.</text>
</comment>
<dbReference type="GO" id="GO:0003723">
    <property type="term" value="F:RNA binding"/>
    <property type="evidence" value="ECO:0007669"/>
    <property type="project" value="TreeGrafter"/>
</dbReference>
<evidence type="ECO:0000256" key="1">
    <source>
        <dbReference type="ARBA" id="ARBA00022574"/>
    </source>
</evidence>
<dbReference type="Proteomes" id="UP001168146">
    <property type="component" value="Unassembled WGS sequence"/>
</dbReference>
<dbReference type="Gene3D" id="2.130.10.10">
    <property type="entry name" value="YVTN repeat-like/Quinoprotein amine dehydrogenase"/>
    <property type="match status" value="1"/>
</dbReference>
<dbReference type="InterPro" id="IPR015943">
    <property type="entry name" value="WD40/YVTN_repeat-like_dom_sf"/>
</dbReference>
<protein>
    <submittedName>
        <fullName evidence="3">Translation initiation factor eIF3 subunit</fullName>
    </submittedName>
</protein>
<dbReference type="GO" id="GO:0002183">
    <property type="term" value="P:cytoplasmic translational initiation"/>
    <property type="evidence" value="ECO:0007669"/>
    <property type="project" value="TreeGrafter"/>
</dbReference>
<keyword evidence="1" id="KW-0853">WD repeat</keyword>
<dbReference type="PANTHER" id="PTHR19877:SF1">
    <property type="entry name" value="EUKARYOTIC TRANSLATION INITIATION FACTOR 3 SUBUNIT I"/>
    <property type="match status" value="1"/>
</dbReference>
<keyword evidence="3" id="KW-0396">Initiation factor</keyword>
<reference evidence="3" key="1">
    <citation type="submission" date="2021-12" db="EMBL/GenBank/DDBJ databases">
        <title>Black yeast isolated from Biological Soil Crust.</title>
        <authorList>
            <person name="Kurbessoian T."/>
        </authorList>
    </citation>
    <scope>NUCLEOTIDE SEQUENCE</scope>
    <source>
        <strain evidence="3">CCFEE 5208</strain>
    </source>
</reference>
<gene>
    <name evidence="3" type="primary">TIF34_4</name>
    <name evidence="3" type="ORF">LTR82_018269</name>
</gene>
<sequence>MDVTTTSARQGKFEARFYHKIFEDEICRMRGHICPLNFVAVSPEGKCYCSGDEDRYVRVHLFDRPCFDFKYEVEKERANQLSL</sequence>
<organism evidence="3 4">
    <name type="scientific">Friedmanniomyces endolithicus</name>
    <dbReference type="NCBI Taxonomy" id="329885"/>
    <lineage>
        <taxon>Eukaryota</taxon>
        <taxon>Fungi</taxon>
        <taxon>Dikarya</taxon>
        <taxon>Ascomycota</taxon>
        <taxon>Pezizomycotina</taxon>
        <taxon>Dothideomycetes</taxon>
        <taxon>Dothideomycetidae</taxon>
        <taxon>Mycosphaerellales</taxon>
        <taxon>Teratosphaeriaceae</taxon>
        <taxon>Friedmanniomyces</taxon>
    </lineage>
</organism>
<dbReference type="AlphaFoldDB" id="A0AAN6F4Y4"/>
<dbReference type="GO" id="GO:0071541">
    <property type="term" value="C:eukaryotic translation initiation factor 3 complex, eIF3m"/>
    <property type="evidence" value="ECO:0007669"/>
    <property type="project" value="TreeGrafter"/>
</dbReference>
<evidence type="ECO:0000313" key="4">
    <source>
        <dbReference type="Proteomes" id="UP001168146"/>
    </source>
</evidence>
<dbReference type="PANTHER" id="PTHR19877">
    <property type="entry name" value="EUKARYOTIC TRANSLATION INITIATION FACTOR 3 SUBUNIT I"/>
    <property type="match status" value="1"/>
</dbReference>
<accession>A0AAN6F4Y4</accession>
<dbReference type="EMBL" id="JASUXU010000401">
    <property type="protein sequence ID" value="KAK0301535.1"/>
    <property type="molecule type" value="Genomic_DNA"/>
</dbReference>